<dbReference type="GO" id="GO:0051087">
    <property type="term" value="F:protein-folding chaperone binding"/>
    <property type="evidence" value="ECO:0007669"/>
    <property type="project" value="InterPro"/>
</dbReference>
<dbReference type="InterPro" id="IPR001623">
    <property type="entry name" value="DnaJ_domain"/>
</dbReference>
<dbReference type="InterPro" id="IPR050817">
    <property type="entry name" value="DjlA_DnaK_co-chaperone"/>
</dbReference>
<dbReference type="InterPro" id="IPR036869">
    <property type="entry name" value="J_dom_sf"/>
</dbReference>
<feature type="topological domain" description="Periplasmic" evidence="7">
    <location>
        <begin position="1"/>
        <end position="6"/>
    </location>
</feature>
<dbReference type="PANTHER" id="PTHR24074">
    <property type="entry name" value="CO-CHAPERONE PROTEIN DJLA"/>
    <property type="match status" value="1"/>
</dbReference>
<dbReference type="EMBL" id="CP050313">
    <property type="protein sequence ID" value="QIR13752.1"/>
    <property type="molecule type" value="Genomic_DNA"/>
</dbReference>
<keyword evidence="6 7" id="KW-0143">Chaperone</keyword>
<comment type="subunit">
    <text evidence="7">Homodimer.</text>
</comment>
<name>A0A6G9QH06_9GAMM</name>
<evidence type="ECO:0000256" key="8">
    <source>
        <dbReference type="SAM" id="Phobius"/>
    </source>
</evidence>
<feature type="transmembrane region" description="Helical" evidence="8">
    <location>
        <begin position="7"/>
        <end position="28"/>
    </location>
</feature>
<sequence length="257" mass="29323">MRIWGKVFGFIIGFMFGRIFGGIMGLWLGHLYDKRQRLASFMQQAGERQAIFFSSTFSVMGHVAKSSGHVTEADIRIATLLMDKMQLSGQARKDAQAAFRSGRQADFDLNQQLHDFMRVTQKRHELLQMFLEIQIQTALSDGELHAKEMQVLSTIAQQLGLSNLLNDLLARWQAEFQHHQAPQNQQMPMTDAYLLLGIDEACTDQQVKKAYRKLMNEHHPDKLIAKGLPEEMMAIAKAKAQDIQAAYERIKVSRGMR</sequence>
<gene>
    <name evidence="7 10" type="primary">djlA</name>
    <name evidence="10" type="ORF">HBH39_03940</name>
</gene>
<dbReference type="InterPro" id="IPR023749">
    <property type="entry name" value="DjlA"/>
</dbReference>
<accession>A0A6G9QH06</accession>
<protein>
    <recommendedName>
        <fullName evidence="7">Co-chaperone protein DjlA</fullName>
    </recommendedName>
</protein>
<dbReference type="RefSeq" id="WP_167675793.1">
    <property type="nucleotide sequence ID" value="NZ_CP050313.1"/>
</dbReference>
<keyword evidence="1 7" id="KW-1003">Cell membrane</keyword>
<organism evidence="10 11">
    <name type="scientific">Shewanella aestuarii</name>
    <dbReference type="NCBI Taxonomy" id="1028752"/>
    <lineage>
        <taxon>Bacteria</taxon>
        <taxon>Pseudomonadati</taxon>
        <taxon>Pseudomonadota</taxon>
        <taxon>Gammaproteobacteria</taxon>
        <taxon>Alteromonadales</taxon>
        <taxon>Shewanellaceae</taxon>
        <taxon>Shewanella</taxon>
    </lineage>
</organism>
<dbReference type="SUPFAM" id="SSF46565">
    <property type="entry name" value="Chaperone J-domain"/>
    <property type="match status" value="1"/>
</dbReference>
<keyword evidence="4 7" id="KW-1133">Transmembrane helix</keyword>
<dbReference type="InterPro" id="IPR029024">
    <property type="entry name" value="TerB-like"/>
</dbReference>
<evidence type="ECO:0000256" key="2">
    <source>
        <dbReference type="ARBA" id="ARBA00022519"/>
    </source>
</evidence>
<dbReference type="GO" id="GO:0005886">
    <property type="term" value="C:plasma membrane"/>
    <property type="evidence" value="ECO:0007669"/>
    <property type="project" value="UniProtKB-SubCell"/>
</dbReference>
<evidence type="ECO:0000256" key="6">
    <source>
        <dbReference type="ARBA" id="ARBA00023186"/>
    </source>
</evidence>
<evidence type="ECO:0000259" key="9">
    <source>
        <dbReference type="PROSITE" id="PS50076"/>
    </source>
</evidence>
<comment type="function">
    <text evidence="7">Regulatory DnaK co-chaperone. Direct interaction between DnaK and DjlA is needed for the induction of the wcaABCDE operon, involved in the synthesis of a colanic acid polysaccharide capsule, possibly through activation of the RcsB/RcsC phosphotransfer signaling pathway. The colanic acid capsule may help the bacterium survive conditions outside the host.</text>
</comment>
<evidence type="ECO:0000313" key="11">
    <source>
        <dbReference type="Proteomes" id="UP000502608"/>
    </source>
</evidence>
<comment type="subcellular location">
    <subcellularLocation>
        <location evidence="7">Cell inner membrane</location>
        <topology evidence="7">Single-pass type III membrane protein</topology>
    </subcellularLocation>
</comment>
<dbReference type="PRINTS" id="PR00625">
    <property type="entry name" value="JDOMAIN"/>
</dbReference>
<dbReference type="Gene3D" id="1.10.3680.10">
    <property type="entry name" value="TerB-like"/>
    <property type="match status" value="1"/>
</dbReference>
<dbReference type="HAMAP" id="MF_01153">
    <property type="entry name" value="DjlA"/>
    <property type="match status" value="1"/>
</dbReference>
<dbReference type="Proteomes" id="UP000502608">
    <property type="component" value="Chromosome"/>
</dbReference>
<comment type="domain">
    <text evidence="7">The transmembrane domain is a dimerization domain.</text>
</comment>
<evidence type="ECO:0000313" key="10">
    <source>
        <dbReference type="EMBL" id="QIR13752.1"/>
    </source>
</evidence>
<keyword evidence="5 7" id="KW-0472">Membrane</keyword>
<dbReference type="Gene3D" id="1.10.287.110">
    <property type="entry name" value="DnaJ domain"/>
    <property type="match status" value="1"/>
</dbReference>
<dbReference type="PROSITE" id="PS50076">
    <property type="entry name" value="DNAJ_2"/>
    <property type="match status" value="1"/>
</dbReference>
<keyword evidence="2 7" id="KW-0997">Cell inner membrane</keyword>
<evidence type="ECO:0000256" key="5">
    <source>
        <dbReference type="ARBA" id="ARBA00023136"/>
    </source>
</evidence>
<dbReference type="Pfam" id="PF05099">
    <property type="entry name" value="TerB"/>
    <property type="match status" value="1"/>
</dbReference>
<feature type="topological domain" description="Cytoplasmic" evidence="7">
    <location>
        <begin position="31"/>
        <end position="257"/>
    </location>
</feature>
<dbReference type="CDD" id="cd07316">
    <property type="entry name" value="terB_like_DjlA"/>
    <property type="match status" value="1"/>
</dbReference>
<evidence type="ECO:0000256" key="4">
    <source>
        <dbReference type="ARBA" id="ARBA00022989"/>
    </source>
</evidence>
<dbReference type="Pfam" id="PF00226">
    <property type="entry name" value="DnaJ"/>
    <property type="match status" value="1"/>
</dbReference>
<evidence type="ECO:0000256" key="1">
    <source>
        <dbReference type="ARBA" id="ARBA00022475"/>
    </source>
</evidence>
<dbReference type="AlphaFoldDB" id="A0A6G9QH06"/>
<keyword evidence="3 7" id="KW-0812">Transmembrane</keyword>
<keyword evidence="11" id="KW-1185">Reference proteome</keyword>
<dbReference type="NCBIfam" id="NF006948">
    <property type="entry name" value="PRK09430.1"/>
    <property type="match status" value="1"/>
</dbReference>
<dbReference type="CDD" id="cd06257">
    <property type="entry name" value="DnaJ"/>
    <property type="match status" value="1"/>
</dbReference>
<dbReference type="InterPro" id="IPR007791">
    <property type="entry name" value="DjlA_N"/>
</dbReference>
<reference evidence="10 11" key="1">
    <citation type="submission" date="2020-03" db="EMBL/GenBank/DDBJ databases">
        <title>Complete genome sequence of Shewanella sp.</title>
        <authorList>
            <person name="Kim Y.-S."/>
            <person name="Kim S.-J."/>
            <person name="Jung H.-K."/>
            <person name="Kim K.-H."/>
        </authorList>
    </citation>
    <scope>NUCLEOTIDE SEQUENCE [LARGE SCALE GENOMIC DNA]</scope>
    <source>
        <strain evidence="10 11">PN3F2</strain>
    </source>
</reference>
<feature type="domain" description="J" evidence="9">
    <location>
        <begin position="191"/>
        <end position="257"/>
    </location>
</feature>
<proteinExistence type="inferred from homology"/>
<dbReference type="KEGG" id="saes:HBH39_03940"/>
<dbReference type="SMART" id="SM00271">
    <property type="entry name" value="DnaJ"/>
    <property type="match status" value="1"/>
</dbReference>
<evidence type="ECO:0000256" key="7">
    <source>
        <dbReference type="HAMAP-Rule" id="MF_01153"/>
    </source>
</evidence>
<evidence type="ECO:0000256" key="3">
    <source>
        <dbReference type="ARBA" id="ARBA00022692"/>
    </source>
</evidence>